<dbReference type="Gene3D" id="3.30.43.10">
    <property type="entry name" value="Uridine Diphospho-n-acetylenolpyruvylglucosamine Reductase, domain 2"/>
    <property type="match status" value="1"/>
</dbReference>
<evidence type="ECO:0000313" key="4">
    <source>
        <dbReference type="Proteomes" id="UP001549257"/>
    </source>
</evidence>
<dbReference type="SUPFAM" id="SSF56176">
    <property type="entry name" value="FAD-binding/transporter-associated domain-like"/>
    <property type="match status" value="1"/>
</dbReference>
<dbReference type="InterPro" id="IPR016166">
    <property type="entry name" value="FAD-bd_PCMH"/>
</dbReference>
<dbReference type="Gene3D" id="3.30.70.2530">
    <property type="match status" value="1"/>
</dbReference>
<sequence>MSEKNWAGTREYSAQTVHTVHSVAEAQHIVARASKVRALGTRHSFNGVADTRGDLVSLVDVPPDIRLEDDGTVSAAGGTTYGVLAAWLERERLALHNMGSLPHISIAGAVATGTHGSGSANGSLSSAVRAIDLIGIDGEIVTVAHGDGDFAGSVVALGALGIAARVTLAVEPTYRVRQDVYADLDWATALADFDAVSGCGYSVSLFTRWLGDTVPRVWVKSRLEPGSDGEMPDRLFGATLVRVPQGAPGTEENDGTTLQGGVPGPWLERLPHFRLDATPSNGDEIQSEYLIARADASGALSALREIGEQIAPALLMSELRTVAADDLWLSTTYGRDSLCIHFTWRNAPAMVGAVLPLIEAALAPFSPRAHWGKVSAVSPAAAATEYERLTDFAALARRRDPEGKFGNDFVDAIVGRE</sequence>
<keyword evidence="1 3" id="KW-0560">Oxidoreductase</keyword>
<dbReference type="Gene3D" id="1.10.45.10">
    <property type="entry name" value="Vanillyl-alcohol Oxidase, Chain A, domain 4"/>
    <property type="match status" value="1"/>
</dbReference>
<dbReference type="InterPro" id="IPR016169">
    <property type="entry name" value="FAD-bd_PCMH_sub2"/>
</dbReference>
<feature type="domain" description="FAD-binding PCMH-type" evidence="2">
    <location>
        <begin position="10"/>
        <end position="173"/>
    </location>
</feature>
<dbReference type="Gene3D" id="3.30.465.10">
    <property type="match status" value="1"/>
</dbReference>
<dbReference type="PANTHER" id="PTHR43762:SF1">
    <property type="entry name" value="D-ARABINONO-1,4-LACTONE OXIDASE"/>
    <property type="match status" value="1"/>
</dbReference>
<dbReference type="Pfam" id="PF04030">
    <property type="entry name" value="ALO"/>
    <property type="match status" value="1"/>
</dbReference>
<evidence type="ECO:0000313" key="3">
    <source>
        <dbReference type="EMBL" id="MET4582895.1"/>
    </source>
</evidence>
<name>A0ABV2QPK5_9MICO</name>
<evidence type="ECO:0000259" key="2">
    <source>
        <dbReference type="PROSITE" id="PS51387"/>
    </source>
</evidence>
<dbReference type="RefSeq" id="WP_354025049.1">
    <property type="nucleotide sequence ID" value="NZ_JBEPSJ010000002.1"/>
</dbReference>
<dbReference type="InterPro" id="IPR016171">
    <property type="entry name" value="Vanillyl_alc_oxidase_C-sub2"/>
</dbReference>
<comment type="caution">
    <text evidence="3">The sequence shown here is derived from an EMBL/GenBank/DDBJ whole genome shotgun (WGS) entry which is preliminary data.</text>
</comment>
<dbReference type="EC" id="1.1.3.41" evidence="3"/>
<gene>
    <name evidence="3" type="ORF">ABIE21_002405</name>
</gene>
<dbReference type="Gene3D" id="3.30.70.2520">
    <property type="match status" value="1"/>
</dbReference>
<dbReference type="GO" id="GO:0050582">
    <property type="term" value="F:xylitol oxidase activity"/>
    <property type="evidence" value="ECO:0007669"/>
    <property type="project" value="UniProtKB-EC"/>
</dbReference>
<reference evidence="3 4" key="1">
    <citation type="submission" date="2024-06" db="EMBL/GenBank/DDBJ databases">
        <title>Sorghum-associated microbial communities from plants grown in Nebraska, USA.</title>
        <authorList>
            <person name="Schachtman D."/>
        </authorList>
    </citation>
    <scope>NUCLEOTIDE SEQUENCE [LARGE SCALE GENOMIC DNA]</scope>
    <source>
        <strain evidence="3 4">2857</strain>
    </source>
</reference>
<keyword evidence="4" id="KW-1185">Reference proteome</keyword>
<protein>
    <submittedName>
        <fullName evidence="3">Xylitol oxidase</fullName>
        <ecNumber evidence="3">1.1.3.41</ecNumber>
    </submittedName>
</protein>
<dbReference type="InterPro" id="IPR007173">
    <property type="entry name" value="ALO_C"/>
</dbReference>
<dbReference type="Proteomes" id="UP001549257">
    <property type="component" value="Unassembled WGS sequence"/>
</dbReference>
<dbReference type="InterPro" id="IPR010031">
    <property type="entry name" value="FAD_lactone_oxidase-like"/>
</dbReference>
<evidence type="ECO:0000256" key="1">
    <source>
        <dbReference type="ARBA" id="ARBA00023002"/>
    </source>
</evidence>
<dbReference type="InterPro" id="IPR016167">
    <property type="entry name" value="FAD-bd_PCMH_sub1"/>
</dbReference>
<dbReference type="PANTHER" id="PTHR43762">
    <property type="entry name" value="L-GULONOLACTONE OXIDASE"/>
    <property type="match status" value="1"/>
</dbReference>
<dbReference type="Pfam" id="PF01565">
    <property type="entry name" value="FAD_binding_4"/>
    <property type="match status" value="1"/>
</dbReference>
<proteinExistence type="predicted"/>
<dbReference type="InterPro" id="IPR006094">
    <property type="entry name" value="Oxid_FAD_bind_N"/>
</dbReference>
<organism evidence="3 4">
    <name type="scientific">Conyzicola nivalis</name>
    <dbReference type="NCBI Taxonomy" id="1477021"/>
    <lineage>
        <taxon>Bacteria</taxon>
        <taxon>Bacillati</taxon>
        <taxon>Actinomycetota</taxon>
        <taxon>Actinomycetes</taxon>
        <taxon>Micrococcales</taxon>
        <taxon>Microbacteriaceae</taxon>
        <taxon>Conyzicola</taxon>
    </lineage>
</organism>
<dbReference type="EMBL" id="JBEPSJ010000002">
    <property type="protein sequence ID" value="MET4582895.1"/>
    <property type="molecule type" value="Genomic_DNA"/>
</dbReference>
<dbReference type="PROSITE" id="PS51387">
    <property type="entry name" value="FAD_PCMH"/>
    <property type="match status" value="1"/>
</dbReference>
<accession>A0ABV2QPK5</accession>
<dbReference type="InterPro" id="IPR036318">
    <property type="entry name" value="FAD-bd_PCMH-like_sf"/>
</dbReference>